<sequence>MCTVTPCPGCAFSSLRLETLSPQSDPPETDRMVDWTSPHALNIQADAFQKLNHALAGLYFWEFLTSLDFDWAFLSDKKKLHWPMIPYFLNRYLLLFALITIPEE</sequence>
<accession>A0AAW0FHL2</accession>
<comment type="caution">
    <text evidence="1">The sequence shown here is derived from an EMBL/GenBank/DDBJ whole genome shotgun (WGS) entry which is preliminary data.</text>
</comment>
<evidence type="ECO:0000313" key="1">
    <source>
        <dbReference type="EMBL" id="KAK7678424.1"/>
    </source>
</evidence>
<name>A0AAW0FHL2_9APHY</name>
<dbReference type="AlphaFoldDB" id="A0AAW0FHL2"/>
<dbReference type="Proteomes" id="UP001385951">
    <property type="component" value="Unassembled WGS sequence"/>
</dbReference>
<evidence type="ECO:0000313" key="2">
    <source>
        <dbReference type="Proteomes" id="UP001385951"/>
    </source>
</evidence>
<gene>
    <name evidence="1" type="ORF">QCA50_018484</name>
</gene>
<protein>
    <submittedName>
        <fullName evidence="1">Uncharacterized protein</fullName>
    </submittedName>
</protein>
<organism evidence="1 2">
    <name type="scientific">Cerrena zonata</name>
    <dbReference type="NCBI Taxonomy" id="2478898"/>
    <lineage>
        <taxon>Eukaryota</taxon>
        <taxon>Fungi</taxon>
        <taxon>Dikarya</taxon>
        <taxon>Basidiomycota</taxon>
        <taxon>Agaricomycotina</taxon>
        <taxon>Agaricomycetes</taxon>
        <taxon>Polyporales</taxon>
        <taxon>Cerrenaceae</taxon>
        <taxon>Cerrena</taxon>
    </lineage>
</organism>
<keyword evidence="2" id="KW-1185">Reference proteome</keyword>
<proteinExistence type="predicted"/>
<dbReference type="EMBL" id="JASBNA010000071">
    <property type="protein sequence ID" value="KAK7678424.1"/>
    <property type="molecule type" value="Genomic_DNA"/>
</dbReference>
<reference evidence="1 2" key="1">
    <citation type="submission" date="2022-09" db="EMBL/GenBank/DDBJ databases">
        <authorList>
            <person name="Palmer J.M."/>
        </authorList>
    </citation>
    <scope>NUCLEOTIDE SEQUENCE [LARGE SCALE GENOMIC DNA]</scope>
    <source>
        <strain evidence="1 2">DSM 7382</strain>
    </source>
</reference>